<keyword evidence="5" id="KW-0418">Kinase</keyword>
<dbReference type="Pfam" id="PF06745">
    <property type="entry name" value="ATPase"/>
    <property type="match status" value="2"/>
</dbReference>
<evidence type="ECO:0000256" key="2">
    <source>
        <dbReference type="ARBA" id="ARBA00022553"/>
    </source>
</evidence>
<dbReference type="Proteomes" id="UP000002698">
    <property type="component" value="Chromosome"/>
</dbReference>
<keyword evidence="3" id="KW-0808">Transferase</keyword>
<feature type="compositionally biased region" description="Basic and acidic residues" evidence="7">
    <location>
        <begin position="487"/>
        <end position="496"/>
    </location>
</feature>
<evidence type="ECO:0000256" key="5">
    <source>
        <dbReference type="ARBA" id="ARBA00022777"/>
    </source>
</evidence>
<evidence type="ECO:0000256" key="3">
    <source>
        <dbReference type="ARBA" id="ARBA00022679"/>
    </source>
</evidence>
<dbReference type="KEGG" id="nph:NP_4694A"/>
<dbReference type="PROSITE" id="PS51146">
    <property type="entry name" value="KAIC"/>
    <property type="match status" value="2"/>
</dbReference>
<dbReference type="PANTHER" id="PTHR42926:SF1">
    <property type="entry name" value="CIRCADIAN CLOCK OSCILLATOR PROTEIN KAIC 1"/>
    <property type="match status" value="1"/>
</dbReference>
<proteinExistence type="predicted"/>
<dbReference type="InterPro" id="IPR003593">
    <property type="entry name" value="AAA+_ATPase"/>
</dbReference>
<dbReference type="EC" id="2.7.11.1" evidence="1"/>
<dbReference type="InterPro" id="IPR027417">
    <property type="entry name" value="P-loop_NTPase"/>
</dbReference>
<feature type="domain" description="KaiC" evidence="8">
    <location>
        <begin position="9"/>
        <end position="244"/>
    </location>
</feature>
<accession>Q3IN66</accession>
<dbReference type="InterPro" id="IPR010624">
    <property type="entry name" value="KaiC_dom"/>
</dbReference>
<feature type="domain" description="KaiC" evidence="8">
    <location>
        <begin position="247"/>
        <end position="481"/>
    </location>
</feature>
<keyword evidence="6" id="KW-0378">Hydrolase</keyword>
<gene>
    <name evidence="9" type="ordered locus">NP_4694A</name>
</gene>
<dbReference type="EMBL" id="CR936257">
    <property type="protein sequence ID" value="CAI50438.1"/>
    <property type="molecule type" value="Genomic_DNA"/>
</dbReference>
<dbReference type="PIRSF" id="PIRSF039117">
    <property type="entry name" value="KaiC"/>
    <property type="match status" value="1"/>
</dbReference>
<dbReference type="AlphaFoldDB" id="Q3IN66"/>
<dbReference type="GO" id="GO:0016787">
    <property type="term" value="F:hydrolase activity"/>
    <property type="evidence" value="ECO:0007669"/>
    <property type="project" value="UniProtKB-KW"/>
</dbReference>
<sequence>MSNPSPTMMQGDSGVVGLNQLLRGGYLRNRMYLIVGTHGTGKTTLCSHFVEAGLDAGETALFVHGEESASELRENAAQFGIDIAGAEFLDLGPDSAFFEKDETYDLVDASEVEGKRYTEQIREAITEIDPDRLVIDPITQLRYIEASDYHYRKRVLSLIRFLKEHEITVLGTTSVSDTHSTASEILSISDGVVRLSRSETGRRIEVEKNRGRGQQSGTHGVEIRAHGVEVFPKLTPPESPAERRGLDPVATGVGELDSLTGGGFEHGTTTFISGPPGVGKTTVGAYFLFWAAQQGETAAVYLFEERIETFEKRCRAIGLPIDALRDDGRLKLTRIEPNAMSAEEFANIVRTDVVDGGVTTAMIDGFSGYTTSIQGEQDTLKRDLHALLRHLNELDVAVFMTEAVHQITGLTSATSRNISPLADNLLFLTYVELGGSLGRVIGMLKKRTGSFESGIREFEITDEGVQLGAPLDHLQGLLEGTPSTRGHRLESSDTEP</sequence>
<evidence type="ECO:0000259" key="8">
    <source>
        <dbReference type="PROSITE" id="PS51146"/>
    </source>
</evidence>
<dbReference type="InterPro" id="IPR030665">
    <property type="entry name" value="KaiC"/>
</dbReference>
<dbReference type="SMART" id="SM00382">
    <property type="entry name" value="AAA"/>
    <property type="match status" value="2"/>
</dbReference>
<evidence type="ECO:0000256" key="1">
    <source>
        <dbReference type="ARBA" id="ARBA00012513"/>
    </source>
</evidence>
<dbReference type="PRINTS" id="PR01874">
    <property type="entry name" value="DNAREPAIRADA"/>
</dbReference>
<evidence type="ECO:0000256" key="7">
    <source>
        <dbReference type="SAM" id="MobiDB-lite"/>
    </source>
</evidence>
<dbReference type="SUPFAM" id="SSF52540">
    <property type="entry name" value="P-loop containing nucleoside triphosphate hydrolases"/>
    <property type="match status" value="2"/>
</dbReference>
<dbReference type="Gene3D" id="3.40.50.300">
    <property type="entry name" value="P-loop containing nucleotide triphosphate hydrolases"/>
    <property type="match status" value="2"/>
</dbReference>
<evidence type="ECO:0000313" key="9">
    <source>
        <dbReference type="EMBL" id="CAI50438.1"/>
    </source>
</evidence>
<keyword evidence="10" id="KW-1185">Reference proteome</keyword>
<name>Q3IN66_NATPD</name>
<protein>
    <recommendedName>
        <fullName evidence="1">non-specific serine/threonine protein kinase</fullName>
        <ecNumber evidence="1">2.7.11.1</ecNumber>
    </recommendedName>
</protein>
<keyword evidence="4" id="KW-0677">Repeat</keyword>
<feature type="region of interest" description="Disordered" evidence="7">
    <location>
        <begin position="477"/>
        <end position="496"/>
    </location>
</feature>
<dbReference type="InterPro" id="IPR051347">
    <property type="entry name" value="Circadian_clock_KaiC-rel"/>
</dbReference>
<evidence type="ECO:0000313" key="10">
    <source>
        <dbReference type="Proteomes" id="UP000002698"/>
    </source>
</evidence>
<dbReference type="eggNOG" id="arCOG01174">
    <property type="taxonomic scope" value="Archaea"/>
</dbReference>
<dbReference type="HOGENOM" id="CLU_023669_4_2_2"/>
<organism evidence="9 10">
    <name type="scientific">Natronomonas pharaonis (strain ATCC 35678 / DSM 2160 / CIP 103997 / JCM 8858 / NBRC 14720 / NCIMB 2260 / Gabara)</name>
    <name type="common">Halobacterium pharaonis</name>
    <dbReference type="NCBI Taxonomy" id="348780"/>
    <lineage>
        <taxon>Archaea</taxon>
        <taxon>Methanobacteriati</taxon>
        <taxon>Methanobacteriota</taxon>
        <taxon>Stenosarchaea group</taxon>
        <taxon>Halobacteria</taxon>
        <taxon>Halobacteriales</taxon>
        <taxon>Natronomonadaceae</taxon>
        <taxon>Natronomonas</taxon>
    </lineage>
</organism>
<keyword evidence="2" id="KW-0597">Phosphoprotein</keyword>
<dbReference type="PANTHER" id="PTHR42926">
    <property type="match status" value="1"/>
</dbReference>
<dbReference type="GO" id="GO:0005524">
    <property type="term" value="F:ATP binding"/>
    <property type="evidence" value="ECO:0007669"/>
    <property type="project" value="InterPro"/>
</dbReference>
<dbReference type="GO" id="GO:0004674">
    <property type="term" value="F:protein serine/threonine kinase activity"/>
    <property type="evidence" value="ECO:0007669"/>
    <property type="project" value="UniProtKB-EC"/>
</dbReference>
<dbReference type="InterPro" id="IPR014774">
    <property type="entry name" value="KaiC-like_dom"/>
</dbReference>
<evidence type="ECO:0000256" key="4">
    <source>
        <dbReference type="ARBA" id="ARBA00022737"/>
    </source>
</evidence>
<reference evidence="9 10" key="1">
    <citation type="journal article" date="2005" name="Genome Res.">
        <title>Living with two extremes: conclusions from the genome sequence of Natronomonas pharaonis.</title>
        <authorList>
            <person name="Falb M."/>
            <person name="Pfeiffer F."/>
            <person name="Palm P."/>
            <person name="Rodewald K."/>
            <person name="Hickmann V."/>
            <person name="Tittor J."/>
            <person name="Oesterhelt D."/>
        </authorList>
    </citation>
    <scope>NUCLEOTIDE SEQUENCE [LARGE SCALE GENOMIC DNA]</scope>
    <source>
        <strain evidence="10">ATCC 35678 / DSM 2160 / CIP 103997 / JCM 8858 / NBRC 14720 / NCIMB 2260 / Gabara</strain>
    </source>
</reference>
<dbReference type="EnsemblBacteria" id="CAI50438">
    <property type="protein sequence ID" value="CAI50438"/>
    <property type="gene ID" value="NP_4694A"/>
</dbReference>
<evidence type="ECO:0000256" key="6">
    <source>
        <dbReference type="ARBA" id="ARBA00022801"/>
    </source>
</evidence>